<feature type="region of interest" description="Disordered" evidence="1">
    <location>
        <begin position="64"/>
        <end position="140"/>
    </location>
</feature>
<organism evidence="5 6">
    <name type="scientific">Anaeromyxobacter oryzae</name>
    <dbReference type="NCBI Taxonomy" id="2918170"/>
    <lineage>
        <taxon>Bacteria</taxon>
        <taxon>Pseudomonadati</taxon>
        <taxon>Myxococcota</taxon>
        <taxon>Myxococcia</taxon>
        <taxon>Myxococcales</taxon>
        <taxon>Cystobacterineae</taxon>
        <taxon>Anaeromyxobacteraceae</taxon>
        <taxon>Anaeromyxobacter</taxon>
    </lineage>
</organism>
<name>A0ABM7WRA2_9BACT</name>
<feature type="domain" description="DUF4234" evidence="3">
    <location>
        <begin position="152"/>
        <end position="235"/>
    </location>
</feature>
<dbReference type="Proteomes" id="UP001162891">
    <property type="component" value="Chromosome"/>
</dbReference>
<dbReference type="InterPro" id="IPR025328">
    <property type="entry name" value="DUF4234"/>
</dbReference>
<feature type="domain" description="GYF" evidence="4">
    <location>
        <begin position="8"/>
        <end position="57"/>
    </location>
</feature>
<dbReference type="InterPro" id="IPR025640">
    <property type="entry name" value="GYF_2"/>
</dbReference>
<sequence>MTEQSAQWWYENEGQPAGPISAAMLHGLIQSGQVRPTARVWRAGMAGWEQVANVPELAALVAPEPPPMAPPPMSPPGAGAEAGGFQGAARTADPSAATGPFSAPVENGRAAEPQPAFGPAGGAQPTYPAPQRTAPQQAYPQPRGPLVFEEISVAGAILLSIVTFGIYGLVKFYQTGMGYERLAGRESRFATFFWLVVGLGFGAPFVNFVAAPVGFLLSIGGLVCAVLALFEALSLRDEGLRRYQLSVPVTSDSTHKVLFIVGAVLSPIVLGLILLAVQAVKWFEDWNQIVRGLGPRRF</sequence>
<feature type="transmembrane region" description="Helical" evidence="2">
    <location>
        <begin position="151"/>
        <end position="170"/>
    </location>
</feature>
<gene>
    <name evidence="5" type="ORF">AMOR_09870</name>
</gene>
<feature type="compositionally biased region" description="Pro residues" evidence="1">
    <location>
        <begin position="64"/>
        <end position="75"/>
    </location>
</feature>
<evidence type="ECO:0000259" key="3">
    <source>
        <dbReference type="Pfam" id="PF14018"/>
    </source>
</evidence>
<keyword evidence="2" id="KW-0472">Membrane</keyword>
<keyword evidence="2" id="KW-1133">Transmembrane helix</keyword>
<evidence type="ECO:0000256" key="2">
    <source>
        <dbReference type="SAM" id="Phobius"/>
    </source>
</evidence>
<evidence type="ECO:0000259" key="4">
    <source>
        <dbReference type="Pfam" id="PF14237"/>
    </source>
</evidence>
<reference evidence="6" key="1">
    <citation type="journal article" date="2022" name="Int. J. Syst. Evol. Microbiol.">
        <title>Anaeromyxobacter oryzae sp. nov., Anaeromyxobacter diazotrophicus sp. nov. and Anaeromyxobacter paludicola sp. nov., isolated from paddy soils.</title>
        <authorList>
            <person name="Itoh H."/>
            <person name="Xu Z."/>
            <person name="Mise K."/>
            <person name="Masuda Y."/>
            <person name="Ushijima N."/>
            <person name="Hayakawa C."/>
            <person name="Shiratori Y."/>
            <person name="Senoo K."/>
        </authorList>
    </citation>
    <scope>NUCLEOTIDE SEQUENCE [LARGE SCALE GENOMIC DNA]</scope>
    <source>
        <strain evidence="6">Red232</strain>
    </source>
</reference>
<feature type="transmembrane region" description="Helical" evidence="2">
    <location>
        <begin position="257"/>
        <end position="277"/>
    </location>
</feature>
<dbReference type="EMBL" id="AP025591">
    <property type="protein sequence ID" value="BDG01991.1"/>
    <property type="molecule type" value="Genomic_DNA"/>
</dbReference>
<accession>A0ABM7WRA2</accession>
<evidence type="ECO:0000313" key="6">
    <source>
        <dbReference type="Proteomes" id="UP001162891"/>
    </source>
</evidence>
<feature type="transmembrane region" description="Helical" evidence="2">
    <location>
        <begin position="215"/>
        <end position="236"/>
    </location>
</feature>
<proteinExistence type="predicted"/>
<dbReference type="Pfam" id="PF14018">
    <property type="entry name" value="DUF4234"/>
    <property type="match status" value="1"/>
</dbReference>
<dbReference type="Pfam" id="PF14237">
    <property type="entry name" value="GYF_2"/>
    <property type="match status" value="1"/>
</dbReference>
<feature type="transmembrane region" description="Helical" evidence="2">
    <location>
        <begin position="191"/>
        <end position="209"/>
    </location>
</feature>
<keyword evidence="6" id="KW-1185">Reference proteome</keyword>
<dbReference type="RefSeq" id="WP_248359075.1">
    <property type="nucleotide sequence ID" value="NZ_AP025591.1"/>
</dbReference>
<evidence type="ECO:0000313" key="5">
    <source>
        <dbReference type="EMBL" id="BDG01991.1"/>
    </source>
</evidence>
<evidence type="ECO:0000256" key="1">
    <source>
        <dbReference type="SAM" id="MobiDB-lite"/>
    </source>
</evidence>
<keyword evidence="2" id="KW-0812">Transmembrane</keyword>
<evidence type="ECO:0008006" key="7">
    <source>
        <dbReference type="Google" id="ProtNLM"/>
    </source>
</evidence>
<protein>
    <recommendedName>
        <fullName evidence="7">GYF domain-containing protein</fullName>
    </recommendedName>
</protein>